<evidence type="ECO:0000259" key="3">
    <source>
        <dbReference type="Pfam" id="PF13369"/>
    </source>
</evidence>
<dbReference type="PANTHER" id="PTHR31350">
    <property type="entry name" value="SI:DKEY-261L7.2"/>
    <property type="match status" value="1"/>
</dbReference>
<dbReference type="InterPro" id="IPR032698">
    <property type="entry name" value="SirB1_N"/>
</dbReference>
<dbReference type="Pfam" id="PF13369">
    <property type="entry name" value="Transglut_core2"/>
    <property type="match status" value="1"/>
</dbReference>
<organism evidence="4">
    <name type="scientific">Paraconexibacter sp. AEG42_29</name>
    <dbReference type="NCBI Taxonomy" id="2997339"/>
    <lineage>
        <taxon>Bacteria</taxon>
        <taxon>Bacillati</taxon>
        <taxon>Actinomycetota</taxon>
        <taxon>Thermoleophilia</taxon>
        <taxon>Solirubrobacterales</taxon>
        <taxon>Paraconexibacteraceae</taxon>
        <taxon>Paraconexibacter</taxon>
    </lineage>
</organism>
<feature type="chain" id="PRO_5043627243" description="Protein SirB1 N-terminal domain-containing protein" evidence="2">
    <location>
        <begin position="21"/>
        <end position="227"/>
    </location>
</feature>
<dbReference type="KEGG" id="parq:DSM112329_05169"/>
<comment type="similarity">
    <text evidence="1">Belongs to the UPF0162 family.</text>
</comment>
<dbReference type="AlphaFoldDB" id="A0AAU7B323"/>
<gene>
    <name evidence="4" type="ORF">DSM112329_05169</name>
</gene>
<evidence type="ECO:0000256" key="1">
    <source>
        <dbReference type="ARBA" id="ARBA00007100"/>
    </source>
</evidence>
<dbReference type="EMBL" id="CP114014">
    <property type="protein sequence ID" value="XAY08271.1"/>
    <property type="molecule type" value="Genomic_DNA"/>
</dbReference>
<feature type="domain" description="Protein SirB1 N-terminal" evidence="3">
    <location>
        <begin position="45"/>
        <end position="158"/>
    </location>
</feature>
<feature type="signal peptide" evidence="2">
    <location>
        <begin position="1"/>
        <end position="20"/>
    </location>
</feature>
<evidence type="ECO:0000256" key="2">
    <source>
        <dbReference type="SAM" id="SignalP"/>
    </source>
</evidence>
<proteinExistence type="inferred from homology"/>
<dbReference type="PANTHER" id="PTHR31350:SF21">
    <property type="entry name" value="F-BOX ONLY PROTEIN 21"/>
    <property type="match status" value="1"/>
</dbReference>
<protein>
    <recommendedName>
        <fullName evidence="3">Protein SirB1 N-terminal domain-containing protein</fullName>
    </recommendedName>
</protein>
<keyword evidence="2" id="KW-0732">Signal</keyword>
<evidence type="ECO:0000313" key="4">
    <source>
        <dbReference type="EMBL" id="XAY08271.1"/>
    </source>
</evidence>
<reference evidence="4" key="1">
    <citation type="submission" date="2022-12" db="EMBL/GenBank/DDBJ databases">
        <title>Paraconexibacter alkalitolerans sp. nov. and Baekduia alba sp. nov., isolated from soil and emended description of the genera Paraconexibacter (Chun et al., 2020) and Baekduia (An et al., 2020).</title>
        <authorList>
            <person name="Vieira S."/>
            <person name="Huber K.J."/>
            <person name="Geppert A."/>
            <person name="Wolf J."/>
            <person name="Neumann-Schaal M."/>
            <person name="Muesken M."/>
            <person name="Overmann J."/>
        </authorList>
    </citation>
    <scope>NUCLEOTIDE SEQUENCE</scope>
    <source>
        <strain evidence="4">AEG42_29</strain>
    </source>
</reference>
<accession>A0AAU7B323</accession>
<sequence>MRRMAPVPPFAALAASPAPALDQLALALAVELRPPGSVDTALVIGALDALGAELGAVTASLEPGDVVGQTQALTALLGVAHGFSGDREDYDHPDHSMLDLVLERRRGLPILLSVVYTEVARRAEIPLAGVGLPGHFVVGHFAADPPVLLDPFGGGGRLGPIGGPDVRPWTPTEVAMRMLNNLVGAYRMRRDLPRAIQCAELRLHLPSGGDMRKTLAAELRSMQARMN</sequence>
<name>A0AAU7B323_9ACTN</name>